<gene>
    <name evidence="1" type="ORF">NMY3_01143</name>
</gene>
<sequence>MLGSYVRADNIENGNIYATMQQRLGGSISIVIIDGKTNDVIDKIVIGDQQEDLDRQAIAYNPTNGNMYIVSPSINEVVILGGSTNTVIGKLMLVTSQKLLHLMRKTAICMYYVLARKLLV</sequence>
<dbReference type="AlphaFoldDB" id="A0A654LV91"/>
<dbReference type="InterPro" id="IPR015943">
    <property type="entry name" value="WD40/YVTN_repeat-like_dom_sf"/>
</dbReference>
<dbReference type="Proteomes" id="UP000058925">
    <property type="component" value="Chromosome"/>
</dbReference>
<reference evidence="2" key="1">
    <citation type="submission" date="2015-10" db="EMBL/GenBank/DDBJ databases">
        <title>Niche specialization of a soil ammonia-oxidizing archaeon, Candidatus Nitrosocosmicus oleophilus.</title>
        <authorList>
            <person name="Jung M.-Y."/>
            <person name="Rhee S.-K."/>
        </authorList>
    </citation>
    <scope>NUCLEOTIDE SEQUENCE [LARGE SCALE GENOMIC DNA]</scope>
    <source>
        <strain evidence="2">MY3</strain>
    </source>
</reference>
<name>A0A654LV91_9ARCH</name>
<dbReference type="KEGG" id="taa:NMY3_01143"/>
<evidence type="ECO:0000313" key="2">
    <source>
        <dbReference type="Proteomes" id="UP000058925"/>
    </source>
</evidence>
<keyword evidence="2" id="KW-1185">Reference proteome</keyword>
<dbReference type="EMBL" id="CP012850">
    <property type="protein sequence ID" value="ALI35348.1"/>
    <property type="molecule type" value="Genomic_DNA"/>
</dbReference>
<proteinExistence type="predicted"/>
<organism evidence="1 2">
    <name type="scientific">Candidatus Nitrosocosmicus oleophilus</name>
    <dbReference type="NCBI Taxonomy" id="1353260"/>
    <lineage>
        <taxon>Archaea</taxon>
        <taxon>Nitrososphaerota</taxon>
        <taxon>Nitrososphaeria</taxon>
        <taxon>Nitrososphaerales</taxon>
        <taxon>Nitrososphaeraceae</taxon>
        <taxon>Candidatus Nitrosocosmicus</taxon>
    </lineage>
</organism>
<evidence type="ECO:0000313" key="1">
    <source>
        <dbReference type="EMBL" id="ALI35348.1"/>
    </source>
</evidence>
<dbReference type="RefSeq" id="WP_196817836.1">
    <property type="nucleotide sequence ID" value="NZ_CP012850.1"/>
</dbReference>
<protein>
    <submittedName>
        <fullName evidence="1">Uncharacterized protein</fullName>
    </submittedName>
</protein>
<dbReference type="GeneID" id="60421239"/>
<accession>A0A654LV91</accession>
<dbReference type="Gene3D" id="2.130.10.10">
    <property type="entry name" value="YVTN repeat-like/Quinoprotein amine dehydrogenase"/>
    <property type="match status" value="1"/>
</dbReference>